<dbReference type="GO" id="GO:0022857">
    <property type="term" value="F:transmembrane transporter activity"/>
    <property type="evidence" value="ECO:0007669"/>
    <property type="project" value="TreeGrafter"/>
</dbReference>
<evidence type="ECO:0000256" key="4">
    <source>
        <dbReference type="ARBA" id="ARBA00022519"/>
    </source>
</evidence>
<evidence type="ECO:0000256" key="8">
    <source>
        <dbReference type="ARBA" id="ARBA00038436"/>
    </source>
</evidence>
<evidence type="ECO:0000313" key="12">
    <source>
        <dbReference type="Proteomes" id="UP000240042"/>
    </source>
</evidence>
<gene>
    <name evidence="11" type="ORF">SAMN02745150_01353</name>
</gene>
<proteinExistence type="inferred from homology"/>
<evidence type="ECO:0000256" key="5">
    <source>
        <dbReference type="ARBA" id="ARBA00022692"/>
    </source>
</evidence>
<organism evidence="11 12">
    <name type="scientific">Brevinema andersonii</name>
    <dbReference type="NCBI Taxonomy" id="34097"/>
    <lineage>
        <taxon>Bacteria</taxon>
        <taxon>Pseudomonadati</taxon>
        <taxon>Spirochaetota</taxon>
        <taxon>Spirochaetia</taxon>
        <taxon>Brevinematales</taxon>
        <taxon>Brevinemataceae</taxon>
        <taxon>Brevinema</taxon>
    </lineage>
</organism>
<dbReference type="InterPro" id="IPR007387">
    <property type="entry name" value="TRAP_DctQ"/>
</dbReference>
<evidence type="ECO:0000259" key="10">
    <source>
        <dbReference type="Pfam" id="PF04290"/>
    </source>
</evidence>
<evidence type="ECO:0000256" key="6">
    <source>
        <dbReference type="ARBA" id="ARBA00022989"/>
    </source>
</evidence>
<dbReference type="OrthoDB" id="9815614at2"/>
<keyword evidence="7 9" id="KW-0472">Membrane</keyword>
<keyword evidence="12" id="KW-1185">Reference proteome</keyword>
<feature type="domain" description="Tripartite ATP-independent periplasmic transporters DctQ component" evidence="10">
    <location>
        <begin position="27"/>
        <end position="149"/>
    </location>
</feature>
<comment type="similarity">
    <text evidence="8">Belongs to the TRAP transporter small permease family.</text>
</comment>
<dbReference type="STRING" id="34097.SAMN02745150_01353"/>
<dbReference type="Proteomes" id="UP000240042">
    <property type="component" value="Unassembled WGS sequence"/>
</dbReference>
<dbReference type="GO" id="GO:0015740">
    <property type="term" value="P:C4-dicarboxylate transport"/>
    <property type="evidence" value="ECO:0007669"/>
    <property type="project" value="TreeGrafter"/>
</dbReference>
<comment type="subcellular location">
    <subcellularLocation>
        <location evidence="1">Cell inner membrane</location>
        <topology evidence="1">Multi-pass membrane protein</topology>
    </subcellularLocation>
</comment>
<evidence type="ECO:0000256" key="3">
    <source>
        <dbReference type="ARBA" id="ARBA00022475"/>
    </source>
</evidence>
<dbReference type="EMBL" id="FOKY01000023">
    <property type="protein sequence ID" value="SFB92935.1"/>
    <property type="molecule type" value="Genomic_DNA"/>
</dbReference>
<evidence type="ECO:0000256" key="9">
    <source>
        <dbReference type="SAM" id="Phobius"/>
    </source>
</evidence>
<dbReference type="PROSITE" id="PS51257">
    <property type="entry name" value="PROKAR_LIPOPROTEIN"/>
    <property type="match status" value="1"/>
</dbReference>
<evidence type="ECO:0000313" key="11">
    <source>
        <dbReference type="EMBL" id="SFB92935.1"/>
    </source>
</evidence>
<keyword evidence="4" id="KW-0997">Cell inner membrane</keyword>
<dbReference type="InterPro" id="IPR055348">
    <property type="entry name" value="DctQ"/>
</dbReference>
<evidence type="ECO:0000256" key="2">
    <source>
        <dbReference type="ARBA" id="ARBA00022448"/>
    </source>
</evidence>
<keyword evidence="2" id="KW-0813">Transport</keyword>
<keyword evidence="6 9" id="KW-1133">Transmembrane helix</keyword>
<dbReference type="Pfam" id="PF04290">
    <property type="entry name" value="DctQ"/>
    <property type="match status" value="1"/>
</dbReference>
<dbReference type="RefSeq" id="WP_092319953.1">
    <property type="nucleotide sequence ID" value="NZ_FOKY01000023.1"/>
</dbReference>
<feature type="transmembrane region" description="Helical" evidence="9">
    <location>
        <begin position="50"/>
        <end position="68"/>
    </location>
</feature>
<dbReference type="PANTHER" id="PTHR35011:SF2">
    <property type="entry name" value="2,3-DIKETO-L-GULONATE TRAP TRANSPORTER SMALL PERMEASE PROTEIN YIAM"/>
    <property type="match status" value="1"/>
</dbReference>
<feature type="transmembrane region" description="Helical" evidence="9">
    <location>
        <begin position="131"/>
        <end position="152"/>
    </location>
</feature>
<feature type="transmembrane region" description="Helical" evidence="9">
    <location>
        <begin position="89"/>
        <end position="111"/>
    </location>
</feature>
<evidence type="ECO:0000256" key="7">
    <source>
        <dbReference type="ARBA" id="ARBA00023136"/>
    </source>
</evidence>
<keyword evidence="5 9" id="KW-0812">Transmembrane</keyword>
<keyword evidence="3" id="KW-1003">Cell membrane</keyword>
<feature type="transmembrane region" description="Helical" evidence="9">
    <location>
        <begin position="12"/>
        <end position="35"/>
    </location>
</feature>
<dbReference type="AlphaFoldDB" id="A0A1I1F0L6"/>
<sequence>MKMLNMLKDVLDIVLVKFLSFILLSLLACVCWQVFSRYALQFPSTFTEELVRFLLIWVGLLGAAYGFGMKAHLSLALLINKMNLNLRKICSIFIILLIIIFASTVLVYGGIKIMSVARDQLSSVLRIPVNIVYSVLPLSGMLIIFYQIYYLCIESRIK</sequence>
<accession>A0A1I1F0L6</accession>
<reference evidence="12" key="1">
    <citation type="submission" date="2016-10" db="EMBL/GenBank/DDBJ databases">
        <authorList>
            <person name="Varghese N."/>
            <person name="Submissions S."/>
        </authorList>
    </citation>
    <scope>NUCLEOTIDE SEQUENCE [LARGE SCALE GENOMIC DNA]</scope>
    <source>
        <strain evidence="12">ATCC 43811</strain>
    </source>
</reference>
<name>A0A1I1F0L6_BREAD</name>
<evidence type="ECO:0000256" key="1">
    <source>
        <dbReference type="ARBA" id="ARBA00004429"/>
    </source>
</evidence>
<protein>
    <submittedName>
        <fullName evidence="11">TRAP-type C4-dicarboxylate transport system, small permease component</fullName>
    </submittedName>
</protein>
<dbReference type="GO" id="GO:0005886">
    <property type="term" value="C:plasma membrane"/>
    <property type="evidence" value="ECO:0007669"/>
    <property type="project" value="UniProtKB-SubCell"/>
</dbReference>
<dbReference type="PANTHER" id="PTHR35011">
    <property type="entry name" value="2,3-DIKETO-L-GULONATE TRAP TRANSPORTER SMALL PERMEASE PROTEIN YIAM"/>
    <property type="match status" value="1"/>
</dbReference>